<dbReference type="AlphaFoldDB" id="A0A620KAB9"/>
<organism evidence="2">
    <name type="scientific">Salmonella enterica</name>
    <name type="common">Salmonella choleraesuis</name>
    <dbReference type="NCBI Taxonomy" id="28901"/>
    <lineage>
        <taxon>Bacteria</taxon>
        <taxon>Pseudomonadati</taxon>
        <taxon>Pseudomonadota</taxon>
        <taxon>Gammaproteobacteria</taxon>
        <taxon>Enterobacterales</taxon>
        <taxon>Enterobacteriaceae</taxon>
        <taxon>Salmonella</taxon>
    </lineage>
</organism>
<accession>A0A620KAB9</accession>
<evidence type="ECO:0000313" key="2">
    <source>
        <dbReference type="EMBL" id="ECX9643648.1"/>
    </source>
</evidence>
<gene>
    <name evidence="2" type="ORF">F6Z62_15725</name>
</gene>
<proteinExistence type="predicted"/>
<comment type="caution">
    <text evidence="2">The sequence shown here is derived from an EMBL/GenBank/DDBJ whole genome shotgun (WGS) entry which is preliminary data.</text>
</comment>
<protein>
    <submittedName>
        <fullName evidence="2">Uncharacterized protein</fullName>
    </submittedName>
</protein>
<keyword evidence="1" id="KW-0812">Transmembrane</keyword>
<sequence>MNVKTFGRILVSIIILVALAFLIERAIWKFSDAYPSFLAETKQISSIELRGSFRGEDARFICGLKDDEDTYENADVAFKENGTFVRCENLIITHVYKVVYASVQKR</sequence>
<feature type="transmembrane region" description="Helical" evidence="1">
    <location>
        <begin position="6"/>
        <end position="23"/>
    </location>
</feature>
<dbReference type="EMBL" id="AALBNJ010000034">
    <property type="protein sequence ID" value="ECX9643648.1"/>
    <property type="molecule type" value="Genomic_DNA"/>
</dbReference>
<reference evidence="2" key="1">
    <citation type="submission" date="2019-09" db="EMBL/GenBank/DDBJ databases">
        <authorList>
            <consortium name="PulseNet: The National Subtyping Network for Foodborne Disease Surveillance"/>
            <person name="Tarr C.L."/>
            <person name="Trees E."/>
            <person name="Katz L.S."/>
            <person name="Carleton-Romer H.A."/>
            <person name="Stroika S."/>
            <person name="Kucerova Z."/>
            <person name="Roache K.F."/>
            <person name="Sabol A.L."/>
            <person name="Besser J."/>
            <person name="Gerner-Smidt P."/>
        </authorList>
    </citation>
    <scope>NUCLEOTIDE SEQUENCE</scope>
    <source>
        <strain evidence="2">PNUSAS101385</strain>
    </source>
</reference>
<keyword evidence="1" id="KW-0472">Membrane</keyword>
<evidence type="ECO:0000256" key="1">
    <source>
        <dbReference type="SAM" id="Phobius"/>
    </source>
</evidence>
<name>A0A620KAB9_SALER</name>
<keyword evidence="1" id="KW-1133">Transmembrane helix</keyword>